<protein>
    <recommendedName>
        <fullName evidence="3">Glycine zipper domain-containing protein</fullName>
    </recommendedName>
</protein>
<proteinExistence type="predicted"/>
<dbReference type="KEGG" id="pdu:PDUR_08915"/>
<dbReference type="RefSeq" id="WP_042205910.1">
    <property type="nucleotide sequence ID" value="NZ_CP009288.1"/>
</dbReference>
<dbReference type="Proteomes" id="UP000029409">
    <property type="component" value="Chromosome"/>
</dbReference>
<dbReference type="OrthoDB" id="2891040at2"/>
<name>A0A089HNU0_PAEDU</name>
<dbReference type="AlphaFoldDB" id="A0A089HNU0"/>
<gene>
    <name evidence="1" type="ORF">PDUR_08915</name>
</gene>
<dbReference type="eggNOG" id="ENOG50332U1">
    <property type="taxonomic scope" value="Bacteria"/>
</dbReference>
<accession>A0A089HNU0</accession>
<dbReference type="EMBL" id="CP009288">
    <property type="protein sequence ID" value="AIQ12038.1"/>
    <property type="molecule type" value="Genomic_DNA"/>
</dbReference>
<keyword evidence="2" id="KW-1185">Reference proteome</keyword>
<evidence type="ECO:0000313" key="2">
    <source>
        <dbReference type="Proteomes" id="UP000029409"/>
    </source>
</evidence>
<evidence type="ECO:0008006" key="3">
    <source>
        <dbReference type="Google" id="ProtNLM"/>
    </source>
</evidence>
<dbReference type="STRING" id="44251.PDUR_08915"/>
<evidence type="ECO:0000313" key="1">
    <source>
        <dbReference type="EMBL" id="AIQ12038.1"/>
    </source>
</evidence>
<sequence>MFQGGSLWAGLLAGGMSQLQDTKSLQQGQLSKKEYTAHTVENVTGAVGVMAGVEYGAVLGSTVMPGVGTVVGAMLGGVLGDRVGRVVGGQAGSMISRNPLVNKAAEPIKEAVQ</sequence>
<organism evidence="1 2">
    <name type="scientific">Paenibacillus durus</name>
    <name type="common">Paenibacillus azotofixans</name>
    <dbReference type="NCBI Taxonomy" id="44251"/>
    <lineage>
        <taxon>Bacteria</taxon>
        <taxon>Bacillati</taxon>
        <taxon>Bacillota</taxon>
        <taxon>Bacilli</taxon>
        <taxon>Bacillales</taxon>
        <taxon>Paenibacillaceae</taxon>
        <taxon>Paenibacillus</taxon>
    </lineage>
</organism>
<reference evidence="1 2" key="1">
    <citation type="submission" date="2014-08" db="EMBL/GenBank/DDBJ databases">
        <title>Comparative genomics of the Paenibacillus odorifer group.</title>
        <authorList>
            <person name="den Bakker H.C."/>
            <person name="Tsai Y.-C."/>
            <person name="Martin N."/>
            <person name="Korlach J."/>
            <person name="Wiedmann M."/>
        </authorList>
    </citation>
    <scope>NUCLEOTIDE SEQUENCE [LARGE SCALE GENOMIC DNA]</scope>
    <source>
        <strain evidence="1 2">DSM 1735</strain>
    </source>
</reference>